<dbReference type="GO" id="GO:0004386">
    <property type="term" value="F:helicase activity"/>
    <property type="evidence" value="ECO:0007669"/>
    <property type="project" value="UniProtKB-KW"/>
</dbReference>
<organism evidence="2 3">
    <name type="scientific">Actinotignum urinale</name>
    <dbReference type="NCBI Taxonomy" id="190146"/>
    <lineage>
        <taxon>Bacteria</taxon>
        <taxon>Bacillati</taxon>
        <taxon>Actinomycetota</taxon>
        <taxon>Actinomycetes</taxon>
        <taxon>Actinomycetales</taxon>
        <taxon>Actinomycetaceae</taxon>
        <taxon>Actinotignum</taxon>
    </lineage>
</organism>
<protein>
    <submittedName>
        <fullName evidence="2">DEAD/DEAH box helicase</fullName>
        <ecNumber evidence="2">3.6.4.-</ecNumber>
    </submittedName>
</protein>
<dbReference type="Proteomes" id="UP001275049">
    <property type="component" value="Unassembled WGS sequence"/>
</dbReference>
<dbReference type="InterPro" id="IPR014001">
    <property type="entry name" value="Helicase_ATP-bd"/>
</dbReference>
<feature type="domain" description="Helicase ATP-binding" evidence="1">
    <location>
        <begin position="13"/>
        <end position="172"/>
    </location>
</feature>
<proteinExistence type="predicted"/>
<keyword evidence="2" id="KW-0347">Helicase</keyword>
<dbReference type="EC" id="3.6.4.-" evidence="2"/>
<keyword evidence="3" id="KW-1185">Reference proteome</keyword>
<name>A0ABU5G4Z2_9ACTO</name>
<comment type="caution">
    <text evidence="2">The sequence shown here is derived from an EMBL/GenBank/DDBJ whole genome shotgun (WGS) entry which is preliminary data.</text>
</comment>
<dbReference type="InterPro" id="IPR050496">
    <property type="entry name" value="SNF2_RAD54_helicase_repair"/>
</dbReference>
<dbReference type="InterPro" id="IPR027417">
    <property type="entry name" value="P-loop_NTPase"/>
</dbReference>
<dbReference type="PANTHER" id="PTHR45629:SF7">
    <property type="entry name" value="DNA EXCISION REPAIR PROTEIN ERCC-6-RELATED"/>
    <property type="match status" value="1"/>
</dbReference>
<keyword evidence="2" id="KW-0378">Hydrolase</keyword>
<dbReference type="Gene3D" id="3.40.50.300">
    <property type="entry name" value="P-loop containing nucleotide triphosphate hydrolases"/>
    <property type="match status" value="2"/>
</dbReference>
<dbReference type="EMBL" id="JAWNGA010000001">
    <property type="protein sequence ID" value="MDY5132256.1"/>
    <property type="molecule type" value="Genomic_DNA"/>
</dbReference>
<keyword evidence="2" id="KW-0067">ATP-binding</keyword>
<evidence type="ECO:0000259" key="1">
    <source>
        <dbReference type="PROSITE" id="PS51192"/>
    </source>
</evidence>
<dbReference type="SUPFAM" id="SSF52540">
    <property type="entry name" value="P-loop containing nucleoside triphosphate hydrolases"/>
    <property type="match status" value="2"/>
</dbReference>
<dbReference type="InterPro" id="IPR000330">
    <property type="entry name" value="SNF2_N"/>
</dbReference>
<evidence type="ECO:0000313" key="2">
    <source>
        <dbReference type="EMBL" id="MDY5132256.1"/>
    </source>
</evidence>
<evidence type="ECO:0000313" key="3">
    <source>
        <dbReference type="Proteomes" id="UP001275049"/>
    </source>
</evidence>
<dbReference type="Pfam" id="PF00176">
    <property type="entry name" value="SNF2-rel_dom"/>
    <property type="match status" value="1"/>
</dbReference>
<accession>A0ABU5G4Z2</accession>
<dbReference type="GO" id="GO:0016787">
    <property type="term" value="F:hydrolase activity"/>
    <property type="evidence" value="ECO:0007669"/>
    <property type="project" value="UniProtKB-KW"/>
</dbReference>
<keyword evidence="2" id="KW-0547">Nucleotide-binding</keyword>
<sequence length="446" mass="50205">MKYKPHDYQIQALAHIIQTSRCVLWLDMGLGKTVTTLTALTAFPNLRALIIAPKRVAEHTWPNEIKKWEHTQHLEFSVITGTESQRLKALANPALIHIISRDNLAWLTKQPHPTYDILVFDELSSYKNPTAKRTRAARKLSKTANRVIGLTGTPAPNGYLDLFAQYLVIDLGQRLGTSIVRYRNTYFRATKYVYQRPVGWTLTREGEATINGLIKDITLSMKADDYLTMPPITYTTTVARMSRTETARYEQFKKNLIIEIEGETIIASNAAVLSSKLSQYASGAIYAEDGTPAHAHTAKIDALADVIEATNGQPLLVAYWFKTDLEALTKYFPDGRVLETSKDFNEWNAGKVPLAFIHPASVGHGINLQAGGHYLAWYTTPWSLELYQQTNARIYRQGQTQPVTITHIATEGTIDARVIRALETKRTTQDDLLSAVKTELYPERKN</sequence>
<dbReference type="PANTHER" id="PTHR45629">
    <property type="entry name" value="SNF2/RAD54 FAMILY MEMBER"/>
    <property type="match status" value="1"/>
</dbReference>
<gene>
    <name evidence="2" type="ORF">R6G86_00670</name>
</gene>
<dbReference type="SMART" id="SM00487">
    <property type="entry name" value="DEXDc"/>
    <property type="match status" value="1"/>
</dbReference>
<dbReference type="RefSeq" id="WP_320754806.1">
    <property type="nucleotide sequence ID" value="NZ_JAWNGA010000001.1"/>
</dbReference>
<reference evidence="2 3" key="1">
    <citation type="submission" date="2023-10" db="EMBL/GenBank/DDBJ databases">
        <title>Whole Genome based description of the genera Actinobaculum and Actinotignum reveals a complex phylogenetic relationship within the species included in the genus Actinotignum.</title>
        <authorList>
            <person name="Jensen C.S."/>
            <person name="Dargis R."/>
            <person name="Kemp M."/>
            <person name="Christensen J.J."/>
        </authorList>
    </citation>
    <scope>NUCLEOTIDE SEQUENCE [LARGE SCALE GENOMIC DNA]</scope>
    <source>
        <strain evidence="2 3">SLA_B974</strain>
    </source>
</reference>
<dbReference type="PROSITE" id="PS51192">
    <property type="entry name" value="HELICASE_ATP_BIND_1"/>
    <property type="match status" value="1"/>
</dbReference>